<dbReference type="OrthoDB" id="5598057at2759"/>
<gene>
    <name evidence="2" type="ORF">CISG_00967</name>
</gene>
<accession>A0A0J8TR88</accession>
<dbReference type="EMBL" id="DS268120">
    <property type="protein sequence ID" value="KMU76232.1"/>
    <property type="molecule type" value="Genomic_DNA"/>
</dbReference>
<dbReference type="AlphaFoldDB" id="A0A0J8TR88"/>
<evidence type="ECO:0000313" key="3">
    <source>
        <dbReference type="Proteomes" id="UP000054559"/>
    </source>
</evidence>
<proteinExistence type="predicted"/>
<dbReference type="Pfam" id="PF20400">
    <property type="entry name" value="BAR_4"/>
    <property type="match status" value="1"/>
</dbReference>
<dbReference type="PANTHER" id="PTHR31941">
    <property type="entry name" value="CYTOSKELETAL SIGNALING PROTEIN SLM1"/>
    <property type="match status" value="1"/>
</dbReference>
<dbReference type="STRING" id="454286.A0A0J8TR88"/>
<evidence type="ECO:0000259" key="1">
    <source>
        <dbReference type="Pfam" id="PF20400"/>
    </source>
</evidence>
<sequence length="213" mass="23760">MCADWNTAWRKVLKDLIAVFRDIQRSYETRAKILLSASNSMGNIAMPSTFLQSGGIADAAIILKTYHKQALAECNKAKEVETEIIVQLNSLRNDLQAKIKEIKALAGDFKNSVDKEMEGTRKAVRNLHEALGLVDTDPAATSGKGDPFIIKLGVDRQLEKQLLEENYLHKSKSRYDTIAEFFKAYLNLESSGRELEAIVVGEIQKAYSAYAAF</sequence>
<evidence type="ECO:0000313" key="2">
    <source>
        <dbReference type="EMBL" id="KMU76232.1"/>
    </source>
</evidence>
<feature type="domain" description="SLM1/RGC1-like BAR-like" evidence="1">
    <location>
        <begin position="53"/>
        <end position="212"/>
    </location>
</feature>
<organism evidence="2 3">
    <name type="scientific">Coccidioides immitis RMSCC 3703</name>
    <dbReference type="NCBI Taxonomy" id="454286"/>
    <lineage>
        <taxon>Eukaryota</taxon>
        <taxon>Fungi</taxon>
        <taxon>Dikarya</taxon>
        <taxon>Ascomycota</taxon>
        <taxon>Pezizomycotina</taxon>
        <taxon>Eurotiomycetes</taxon>
        <taxon>Eurotiomycetidae</taxon>
        <taxon>Onygenales</taxon>
        <taxon>Onygenaceae</taxon>
        <taxon>Coccidioides</taxon>
    </lineage>
</organism>
<name>A0A0J8TR88_COCIT</name>
<protein>
    <submittedName>
        <fullName evidence="2">PH domain containing protein</fullName>
    </submittedName>
</protein>
<reference evidence="3" key="1">
    <citation type="journal article" date="2010" name="Genome Res.">
        <title>Population genomic sequencing of Coccidioides fungi reveals recent hybridization and transposon control.</title>
        <authorList>
            <person name="Neafsey D.E."/>
            <person name="Barker B.M."/>
            <person name="Sharpton T.J."/>
            <person name="Stajich J.E."/>
            <person name="Park D.J."/>
            <person name="Whiston E."/>
            <person name="Hung C.-Y."/>
            <person name="McMahan C."/>
            <person name="White J."/>
            <person name="Sykes S."/>
            <person name="Heiman D."/>
            <person name="Young S."/>
            <person name="Zeng Q."/>
            <person name="Abouelleil A."/>
            <person name="Aftuck L."/>
            <person name="Bessette D."/>
            <person name="Brown A."/>
            <person name="FitzGerald M."/>
            <person name="Lui A."/>
            <person name="Macdonald J.P."/>
            <person name="Priest M."/>
            <person name="Orbach M.J."/>
            <person name="Galgiani J.N."/>
            <person name="Kirkland T.N."/>
            <person name="Cole G.T."/>
            <person name="Birren B.W."/>
            <person name="Henn M.R."/>
            <person name="Taylor J.W."/>
            <person name="Rounsley S.D."/>
        </authorList>
    </citation>
    <scope>NUCLEOTIDE SEQUENCE [LARGE SCALE GENOMIC DNA]</scope>
    <source>
        <strain evidence="3">RMSCC 3703</strain>
    </source>
</reference>
<dbReference type="InterPro" id="IPR046868">
    <property type="entry name" value="BAR_4"/>
</dbReference>
<dbReference type="PANTHER" id="PTHR31941:SF16">
    <property type="entry name" value="PHOSPHATIDYLINOSITOL 4,5-BISPHOSPHATE-BINDING PROTEIN SLM1-RELATED"/>
    <property type="match status" value="1"/>
</dbReference>
<dbReference type="Proteomes" id="UP000054559">
    <property type="component" value="Unassembled WGS sequence"/>
</dbReference>